<dbReference type="SMART" id="SM00487">
    <property type="entry name" value="DEXDc"/>
    <property type="match status" value="1"/>
</dbReference>
<protein>
    <recommendedName>
        <fullName evidence="8">ATP-dependent RNA helicase</fullName>
        <ecNumber evidence="8">3.6.4.13</ecNumber>
    </recommendedName>
</protein>
<evidence type="ECO:0000256" key="2">
    <source>
        <dbReference type="ARBA" id="ARBA00022801"/>
    </source>
</evidence>
<evidence type="ECO:0000259" key="12">
    <source>
        <dbReference type="PROSITE" id="PS51195"/>
    </source>
</evidence>
<dbReference type="GO" id="GO:0016787">
    <property type="term" value="F:hydrolase activity"/>
    <property type="evidence" value="ECO:0007669"/>
    <property type="project" value="UniProtKB-KW"/>
</dbReference>
<comment type="domain">
    <text evidence="8">The Q motif is unique to and characteristic of the DEAD box family of RNA helicases and controls ATP binding and hydrolysis.</text>
</comment>
<dbReference type="InParanoid" id="A2E0F8"/>
<dbReference type="PROSITE" id="PS51195">
    <property type="entry name" value="Q_MOTIF"/>
    <property type="match status" value="1"/>
</dbReference>
<dbReference type="GO" id="GO:0000463">
    <property type="term" value="P:maturation of LSU-rRNA from tricistronic rRNA transcript (SSU-rRNA, 5.8S rRNA, LSU-rRNA)"/>
    <property type="evidence" value="ECO:0000318"/>
    <property type="project" value="GO_Central"/>
</dbReference>
<dbReference type="VEuPathDB" id="TrichDB:TVAG_043980"/>
<name>A2E0F8_TRIV3</name>
<dbReference type="EC" id="3.6.4.13" evidence="8"/>
<comment type="function">
    <text evidence="8">RNA helicase.</text>
</comment>
<proteinExistence type="inferred from homology"/>
<dbReference type="Pfam" id="PF00271">
    <property type="entry name" value="Helicase_C"/>
    <property type="match status" value="1"/>
</dbReference>
<dbReference type="VEuPathDB" id="TrichDB:TVAGG3_0541080"/>
<dbReference type="Gene3D" id="3.40.50.300">
    <property type="entry name" value="P-loop containing nucleotide triphosphate hydrolases"/>
    <property type="match status" value="2"/>
</dbReference>
<evidence type="ECO:0000256" key="8">
    <source>
        <dbReference type="RuleBase" id="RU365068"/>
    </source>
</evidence>
<evidence type="ECO:0000256" key="7">
    <source>
        <dbReference type="RuleBase" id="RU000492"/>
    </source>
</evidence>
<dbReference type="PANTHER" id="PTHR24031">
    <property type="entry name" value="RNA HELICASE"/>
    <property type="match status" value="1"/>
</dbReference>
<dbReference type="InterPro" id="IPR011545">
    <property type="entry name" value="DEAD/DEAH_box_helicase_dom"/>
</dbReference>
<dbReference type="InterPro" id="IPR000629">
    <property type="entry name" value="RNA-helicase_DEAD-box_CS"/>
</dbReference>
<dbReference type="RefSeq" id="XP_001326061.1">
    <property type="nucleotide sequence ID" value="XM_001326026.1"/>
</dbReference>
<feature type="domain" description="Helicase ATP-binding" evidence="10">
    <location>
        <begin position="40"/>
        <end position="216"/>
    </location>
</feature>
<dbReference type="AlphaFoldDB" id="A2E0F8"/>
<dbReference type="PROSITE" id="PS00039">
    <property type="entry name" value="DEAD_ATP_HELICASE"/>
    <property type="match status" value="1"/>
</dbReference>
<feature type="coiled-coil region" evidence="9">
    <location>
        <begin position="368"/>
        <end position="395"/>
    </location>
</feature>
<keyword evidence="9" id="KW-0175">Coiled coil</keyword>
<keyword evidence="2 7" id="KW-0378">Hydrolase</keyword>
<evidence type="ECO:0000256" key="6">
    <source>
        <dbReference type="PROSITE-ProRule" id="PRU00552"/>
    </source>
</evidence>
<dbReference type="InterPro" id="IPR001650">
    <property type="entry name" value="Helicase_C-like"/>
</dbReference>
<dbReference type="GO" id="GO:0003724">
    <property type="term" value="F:RNA helicase activity"/>
    <property type="evidence" value="ECO:0007669"/>
    <property type="project" value="UniProtKB-EC"/>
</dbReference>
<dbReference type="Pfam" id="PF00270">
    <property type="entry name" value="DEAD"/>
    <property type="match status" value="1"/>
</dbReference>
<evidence type="ECO:0000259" key="11">
    <source>
        <dbReference type="PROSITE" id="PS51194"/>
    </source>
</evidence>
<evidence type="ECO:0000256" key="3">
    <source>
        <dbReference type="ARBA" id="ARBA00022806"/>
    </source>
</evidence>
<dbReference type="GO" id="GO:0005524">
    <property type="term" value="F:ATP binding"/>
    <property type="evidence" value="ECO:0007669"/>
    <property type="project" value="UniProtKB-UniRule"/>
</dbReference>
<evidence type="ECO:0000313" key="13">
    <source>
        <dbReference type="EMBL" id="EAY13838.1"/>
    </source>
</evidence>
<evidence type="ECO:0000259" key="10">
    <source>
        <dbReference type="PROSITE" id="PS51192"/>
    </source>
</evidence>
<evidence type="ECO:0000256" key="5">
    <source>
        <dbReference type="ARBA" id="ARBA00022884"/>
    </source>
</evidence>
<evidence type="ECO:0000256" key="4">
    <source>
        <dbReference type="ARBA" id="ARBA00022840"/>
    </source>
</evidence>
<gene>
    <name evidence="13" type="ORF">TVAG_043980</name>
</gene>
<dbReference type="STRING" id="5722.A2E0F8"/>
<reference evidence="13" key="2">
    <citation type="journal article" date="2007" name="Science">
        <title>Draft genome sequence of the sexually transmitted pathogen Trichomonas vaginalis.</title>
        <authorList>
            <person name="Carlton J.M."/>
            <person name="Hirt R.P."/>
            <person name="Silva J.C."/>
            <person name="Delcher A.L."/>
            <person name="Schatz M."/>
            <person name="Zhao Q."/>
            <person name="Wortman J.R."/>
            <person name="Bidwell S.L."/>
            <person name="Alsmark U.C.M."/>
            <person name="Besteiro S."/>
            <person name="Sicheritz-Ponten T."/>
            <person name="Noel C.J."/>
            <person name="Dacks J.B."/>
            <person name="Foster P.G."/>
            <person name="Simillion C."/>
            <person name="Van de Peer Y."/>
            <person name="Miranda-Saavedra D."/>
            <person name="Barton G.J."/>
            <person name="Westrop G.D."/>
            <person name="Mueller S."/>
            <person name="Dessi D."/>
            <person name="Fiori P.L."/>
            <person name="Ren Q."/>
            <person name="Paulsen I."/>
            <person name="Zhang H."/>
            <person name="Bastida-Corcuera F.D."/>
            <person name="Simoes-Barbosa A."/>
            <person name="Brown M.T."/>
            <person name="Hayes R.D."/>
            <person name="Mukherjee M."/>
            <person name="Okumura C.Y."/>
            <person name="Schneider R."/>
            <person name="Smith A.J."/>
            <person name="Vanacova S."/>
            <person name="Villalvazo M."/>
            <person name="Haas B.J."/>
            <person name="Pertea M."/>
            <person name="Feldblyum T.V."/>
            <person name="Utterback T.R."/>
            <person name="Shu C.L."/>
            <person name="Osoegawa K."/>
            <person name="de Jong P.J."/>
            <person name="Hrdy I."/>
            <person name="Horvathova L."/>
            <person name="Zubacova Z."/>
            <person name="Dolezal P."/>
            <person name="Malik S.B."/>
            <person name="Logsdon J.M. Jr."/>
            <person name="Henze K."/>
            <person name="Gupta A."/>
            <person name="Wang C.C."/>
            <person name="Dunne R.L."/>
            <person name="Upcroft J.A."/>
            <person name="Upcroft P."/>
            <person name="White O."/>
            <person name="Salzberg S.L."/>
            <person name="Tang P."/>
            <person name="Chiu C.-H."/>
            <person name="Lee Y.-S."/>
            <person name="Embley T.M."/>
            <person name="Coombs G.H."/>
            <person name="Mottram J.C."/>
            <person name="Tachezy J."/>
            <person name="Fraser-Liggett C.M."/>
            <person name="Johnson P.J."/>
        </authorList>
    </citation>
    <scope>NUCLEOTIDE SEQUENCE [LARGE SCALE GENOMIC DNA]</scope>
    <source>
        <strain evidence="13">G3</strain>
    </source>
</reference>
<dbReference type="InterPro" id="IPR027417">
    <property type="entry name" value="P-loop_NTPase"/>
</dbReference>
<comment type="catalytic activity">
    <reaction evidence="8">
        <text>ATP + H2O = ADP + phosphate + H(+)</text>
        <dbReference type="Rhea" id="RHEA:13065"/>
        <dbReference type="ChEBI" id="CHEBI:15377"/>
        <dbReference type="ChEBI" id="CHEBI:15378"/>
        <dbReference type="ChEBI" id="CHEBI:30616"/>
        <dbReference type="ChEBI" id="CHEBI:43474"/>
        <dbReference type="ChEBI" id="CHEBI:456216"/>
        <dbReference type="EC" id="3.6.4.13"/>
    </reaction>
</comment>
<dbReference type="KEGG" id="tva:4771823"/>
<organism evidence="13 14">
    <name type="scientific">Trichomonas vaginalis (strain ATCC PRA-98 / G3)</name>
    <dbReference type="NCBI Taxonomy" id="412133"/>
    <lineage>
        <taxon>Eukaryota</taxon>
        <taxon>Metamonada</taxon>
        <taxon>Parabasalia</taxon>
        <taxon>Trichomonadida</taxon>
        <taxon>Trichomonadidae</taxon>
        <taxon>Trichomonas</taxon>
    </lineage>
</organism>
<keyword evidence="1 7" id="KW-0547">Nucleotide-binding</keyword>
<dbReference type="InterPro" id="IPR014014">
    <property type="entry name" value="RNA_helicase_DEAD_Q_motif"/>
</dbReference>
<dbReference type="SMART" id="SM00490">
    <property type="entry name" value="HELICc"/>
    <property type="match status" value="1"/>
</dbReference>
<comment type="similarity">
    <text evidence="7">Belongs to the DEAD box helicase family.</text>
</comment>
<dbReference type="SUPFAM" id="SSF52540">
    <property type="entry name" value="P-loop containing nucleoside triphosphate hydrolases"/>
    <property type="match status" value="1"/>
</dbReference>
<keyword evidence="14" id="KW-1185">Reference proteome</keyword>
<sequence>MQSVPTDPHEFDELPISNVLKKALKDNKFTKMKQIQSMAIPHLLAGRNVLGASPTGSGKTLAFLIPAIELLTYARARPANGTLVVILSPSRELALQTFSIANTLMKQLSPTVGCVVGGSTSYKNEAYQLTKKGYNMLIATPGRLRQHLEAGNVKLDNFQMLIIDEADRMLENGFAQDLFQIFKSIKTPAQTALFSATLTKDVEGLMRVNISSAPVFCCPTEANVVTTLEHCYTIVPLKMRIATLVTLLMKLKGKRIVVFVNSRKEAEFLGRIFNAIDIDNDCIHGDLPQEERSLAFVRFNRNERSVLIATNVVSRGIDFTGVDWSISLGPPDRVKDYIHRAGRTARNENFGRSLILLCENEKPFVDSVRRAKITIKRINLKLEGVEDEFEHIKQTIPESRAFKELAEDAVDAFESSYSARPAEEGISVKDIDINDLRESFGLQPLK</sequence>
<feature type="domain" description="DEAD-box RNA helicase Q" evidence="12">
    <location>
        <begin position="9"/>
        <end position="37"/>
    </location>
</feature>
<evidence type="ECO:0000256" key="9">
    <source>
        <dbReference type="SAM" id="Coils"/>
    </source>
</evidence>
<dbReference type="EMBL" id="DS113279">
    <property type="protein sequence ID" value="EAY13838.1"/>
    <property type="molecule type" value="Genomic_DNA"/>
</dbReference>
<dbReference type="Proteomes" id="UP000001542">
    <property type="component" value="Unassembled WGS sequence"/>
</dbReference>
<keyword evidence="4 7" id="KW-0067">ATP-binding</keyword>
<dbReference type="GO" id="GO:0003723">
    <property type="term" value="F:RNA binding"/>
    <property type="evidence" value="ECO:0007669"/>
    <property type="project" value="UniProtKB-UniRule"/>
</dbReference>
<accession>A2E0F8</accession>
<keyword evidence="5 8" id="KW-0694">RNA-binding</keyword>
<feature type="short sequence motif" description="Q motif" evidence="6">
    <location>
        <begin position="9"/>
        <end position="37"/>
    </location>
</feature>
<dbReference type="OrthoDB" id="10259640at2759"/>
<reference evidence="13" key="1">
    <citation type="submission" date="2006-10" db="EMBL/GenBank/DDBJ databases">
        <authorList>
            <person name="Amadeo P."/>
            <person name="Zhao Q."/>
            <person name="Wortman J."/>
            <person name="Fraser-Liggett C."/>
            <person name="Carlton J."/>
        </authorList>
    </citation>
    <scope>NUCLEOTIDE SEQUENCE</scope>
    <source>
        <strain evidence="13">G3</strain>
    </source>
</reference>
<dbReference type="SMR" id="A2E0F8"/>
<dbReference type="PROSITE" id="PS51192">
    <property type="entry name" value="HELICASE_ATP_BIND_1"/>
    <property type="match status" value="1"/>
</dbReference>
<dbReference type="GO" id="GO:0005730">
    <property type="term" value="C:nucleolus"/>
    <property type="evidence" value="ECO:0000318"/>
    <property type="project" value="GO_Central"/>
</dbReference>
<dbReference type="CDD" id="cd18787">
    <property type="entry name" value="SF2_C_DEAD"/>
    <property type="match status" value="1"/>
</dbReference>
<feature type="domain" description="Helicase C-terminal" evidence="11">
    <location>
        <begin position="243"/>
        <end position="393"/>
    </location>
</feature>
<dbReference type="PROSITE" id="PS51194">
    <property type="entry name" value="HELICASE_CTER"/>
    <property type="match status" value="1"/>
</dbReference>
<dbReference type="OMA" id="ANETRWD"/>
<keyword evidence="3 7" id="KW-0347">Helicase</keyword>
<evidence type="ECO:0000256" key="1">
    <source>
        <dbReference type="ARBA" id="ARBA00022741"/>
    </source>
</evidence>
<evidence type="ECO:0000313" key="14">
    <source>
        <dbReference type="Proteomes" id="UP000001542"/>
    </source>
</evidence>
<dbReference type="eggNOG" id="KOG0342">
    <property type="taxonomic scope" value="Eukaryota"/>
</dbReference>
<dbReference type="InterPro" id="IPR014001">
    <property type="entry name" value="Helicase_ATP-bd"/>
</dbReference>